<evidence type="ECO:0000313" key="7">
    <source>
        <dbReference type="Proteomes" id="UP000664048"/>
    </source>
</evidence>
<dbReference type="Proteomes" id="UP000238655">
    <property type="component" value="Unassembled WGS sequence"/>
</dbReference>
<evidence type="ECO:0000313" key="5">
    <source>
        <dbReference type="EMBL" id="WFN23870.1"/>
    </source>
</evidence>
<reference evidence="3" key="5">
    <citation type="submission" date="2023-07" db="EMBL/GenBank/DDBJ databases">
        <title>A collection of bacterial strains from the Burkholderia cepacia Research Laboratory and Repository.</title>
        <authorList>
            <person name="Lipuma J."/>
            <person name="Spilker T."/>
            <person name="Caverly L."/>
        </authorList>
    </citation>
    <scope>NUCLEOTIDE SEQUENCE</scope>
    <source>
        <strain evidence="3">AU44979</strain>
    </source>
</reference>
<accession>A0A2S5DMT5</accession>
<evidence type="ECO:0000313" key="1">
    <source>
        <dbReference type="EMBL" id="MBK1935881.1"/>
    </source>
</evidence>
<dbReference type="AlphaFoldDB" id="A0A2S5DMT5"/>
<reference evidence="4 6" key="1">
    <citation type="submission" date="2018-01" db="EMBL/GenBank/DDBJ databases">
        <title>Successful Treatment of Persistent Burkholderia cepacia Bacteremia with Ceftazidime-Avibactam.</title>
        <authorList>
            <person name="Tamma P."/>
            <person name="Fan Y."/>
            <person name="Bergman Y."/>
            <person name="Sick-Samuels A."/>
            <person name="Hsu A."/>
            <person name="Timp W."/>
            <person name="Simner P."/>
        </authorList>
    </citation>
    <scope>NUCLEOTIDE SEQUENCE [LARGE SCALE GENOMIC DNA]</scope>
    <source>
        <strain evidence="4 6">170816</strain>
    </source>
</reference>
<evidence type="ECO:0000313" key="8">
    <source>
        <dbReference type="Proteomes" id="UP001220209"/>
    </source>
</evidence>
<sequence>MSYETDELMIEGITEGFFAIACSERAASSIGVHHGDDGELAFTLPTIDWTAWQINVAIMIYEKAYARGERYGAASAQRVVREALGIFH</sequence>
<organism evidence="4 6">
    <name type="scientific">Burkholderia contaminans</name>
    <dbReference type="NCBI Taxonomy" id="488447"/>
    <lineage>
        <taxon>Bacteria</taxon>
        <taxon>Pseudomonadati</taxon>
        <taxon>Pseudomonadota</taxon>
        <taxon>Betaproteobacteria</taxon>
        <taxon>Burkholderiales</taxon>
        <taxon>Burkholderiaceae</taxon>
        <taxon>Burkholderia</taxon>
        <taxon>Burkholderia cepacia complex</taxon>
    </lineage>
</organism>
<evidence type="ECO:0000313" key="4">
    <source>
        <dbReference type="EMBL" id="POZ80377.1"/>
    </source>
</evidence>
<protein>
    <submittedName>
        <fullName evidence="4">Uncharacterized protein</fullName>
    </submittedName>
</protein>
<dbReference type="Proteomes" id="UP000611459">
    <property type="component" value="Unassembled WGS sequence"/>
</dbReference>
<dbReference type="Proteomes" id="UP000664048">
    <property type="component" value="Unassembled WGS sequence"/>
</dbReference>
<dbReference type="EMBL" id="CP090644">
    <property type="protein sequence ID" value="WFN23870.1"/>
    <property type="molecule type" value="Genomic_DNA"/>
</dbReference>
<geneLocation type="plasmid" evidence="5 8">
    <name>unnamed2</name>
</geneLocation>
<dbReference type="EMBL" id="PQVP01000004">
    <property type="protein sequence ID" value="POZ80377.1"/>
    <property type="molecule type" value="Genomic_DNA"/>
</dbReference>
<evidence type="ECO:0000313" key="3">
    <source>
        <dbReference type="EMBL" id="MDN7569235.1"/>
    </source>
</evidence>
<dbReference type="Proteomes" id="UP001220209">
    <property type="component" value="Plasmid unnamed2"/>
</dbReference>
<dbReference type="EMBL" id="JAGEMX010000033">
    <property type="protein sequence ID" value="MBO1835528.1"/>
    <property type="molecule type" value="Genomic_DNA"/>
</dbReference>
<reference evidence="5 8" key="4">
    <citation type="submission" date="2021-12" db="EMBL/GenBank/DDBJ databases">
        <title>Genomic and phenotypic characterization of three Burkholderia contaminans isolates recovered from different sources.</title>
        <authorList>
            <person name="Lopez De Volder A."/>
            <person name="Fan Y."/>
            <person name="Nunvar J."/>
            <person name="Herrera T."/>
            <person name="Timp W."/>
            <person name="Degrossi J."/>
        </authorList>
    </citation>
    <scope>NUCLEOTIDE SEQUENCE [LARGE SCALE GENOMIC DNA]</scope>
    <source>
        <strain evidence="5 8">LMG 23361</strain>
        <plasmid evidence="5 8">unnamed2</plasmid>
    </source>
</reference>
<proteinExistence type="predicted"/>
<evidence type="ECO:0000313" key="6">
    <source>
        <dbReference type="Proteomes" id="UP000238655"/>
    </source>
</evidence>
<dbReference type="RefSeq" id="WP_027811052.1">
    <property type="nucleotide sequence ID" value="NZ_BSTW01000022.1"/>
</dbReference>
<dbReference type="Proteomes" id="UP001172109">
    <property type="component" value="Unassembled WGS sequence"/>
</dbReference>
<dbReference type="EMBL" id="JAUJQS010000034">
    <property type="protein sequence ID" value="MDN7569235.1"/>
    <property type="molecule type" value="Genomic_DNA"/>
</dbReference>
<reference evidence="1" key="2">
    <citation type="submission" date="2021-01" db="EMBL/GenBank/DDBJ databases">
        <title>Outbreak of Burkholderia contaminns endophthalmitis traced to a clinical ventilation system.</title>
        <authorList>
            <person name="Lipuma J."/>
            <person name="Spilker T."/>
            <person name="Kratholm J."/>
        </authorList>
    </citation>
    <scope>NUCLEOTIDE SEQUENCE</scope>
    <source>
        <strain evidence="1">HI4954</strain>
    </source>
</reference>
<gene>
    <name evidence="4" type="ORF">C3743_38660</name>
    <name evidence="2" type="ORF">J4M89_39745</name>
    <name evidence="1" type="ORF">JIN94_39000</name>
    <name evidence="5" type="ORF">LXE91_41375</name>
    <name evidence="3" type="ORF">QZM56_32520</name>
</gene>
<evidence type="ECO:0000313" key="2">
    <source>
        <dbReference type="EMBL" id="MBO1835528.1"/>
    </source>
</evidence>
<name>A0A2S5DMT5_9BURK</name>
<keyword evidence="7" id="KW-1185">Reference proteome</keyword>
<reference evidence="2 7" key="3">
    <citation type="submission" date="2021-03" db="EMBL/GenBank/DDBJ databases">
        <title>Clinical course, treatment and visual outcome of an outbreak of Burkholderia contaminans endophthalmitis following cataract surgery.</title>
        <authorList>
            <person name="Lind C."/>
            <person name="Olsen K."/>
            <person name="Angelsen N.K."/>
            <person name="Krefting E.A."/>
            <person name="Fossen K."/>
            <person name="Gravningen K."/>
            <person name="Depoorter E."/>
            <person name="Vandamme P."/>
            <person name="Bertelsen G."/>
        </authorList>
    </citation>
    <scope>NUCLEOTIDE SEQUENCE [LARGE SCALE GENOMIC DNA]</scope>
    <source>
        <strain evidence="2 7">51242556</strain>
    </source>
</reference>
<dbReference type="EMBL" id="JAENIB010000039">
    <property type="protein sequence ID" value="MBK1935881.1"/>
    <property type="molecule type" value="Genomic_DNA"/>
</dbReference>
<keyword evidence="5" id="KW-0614">Plasmid</keyword>